<sequence>QMLLGLAYEALADDDSAIGYFRRLQQTEDGNDFNRLALFKLGEMRLQQRQYQQATQLFRRFLTQFPDGPLVDRTTYLLGVTHTLAGKAETAAQSFTSLSPGSPWFHRANAIQTAFDMAEPRPSKSPRVAGILAGILPGAGHLYLGKPRHAITALLLNGLFLAGATVAFLEGLEAAGVILLYFETGWYLGNINSAKEGAREFNRRYMQDLQDHLYKTYVPPGLTLKQLPGLGLNIQF</sequence>
<name>W4M9E7_9BACT</name>
<reference evidence="2 3" key="1">
    <citation type="journal article" date="2014" name="Nature">
        <title>An environmental bacterial taxon with a large and distinct metabolic repertoire.</title>
        <authorList>
            <person name="Wilson M.C."/>
            <person name="Mori T."/>
            <person name="Ruckert C."/>
            <person name="Uria A.R."/>
            <person name="Helf M.J."/>
            <person name="Takada K."/>
            <person name="Gernert C."/>
            <person name="Steffens U.A."/>
            <person name="Heycke N."/>
            <person name="Schmitt S."/>
            <person name="Rinke C."/>
            <person name="Helfrich E.J."/>
            <person name="Brachmann A.O."/>
            <person name="Gurgui C."/>
            <person name="Wakimoto T."/>
            <person name="Kracht M."/>
            <person name="Crusemann M."/>
            <person name="Hentschel U."/>
            <person name="Abe I."/>
            <person name="Matsunaga S."/>
            <person name="Kalinowski J."/>
            <person name="Takeyama H."/>
            <person name="Piel J."/>
        </authorList>
    </citation>
    <scope>NUCLEOTIDE SEQUENCE [LARGE SCALE GENOMIC DNA]</scope>
    <source>
        <strain evidence="3">TSY2</strain>
    </source>
</reference>
<dbReference type="HOGENOM" id="CLU_1172780_0_0_7"/>
<evidence type="ECO:0000313" key="3">
    <source>
        <dbReference type="Proteomes" id="UP000019140"/>
    </source>
</evidence>
<feature type="repeat" description="TPR" evidence="1">
    <location>
        <begin position="35"/>
        <end position="68"/>
    </location>
</feature>
<dbReference type="InterPro" id="IPR011990">
    <property type="entry name" value="TPR-like_helical_dom_sf"/>
</dbReference>
<organism evidence="2 3">
    <name type="scientific">Candidatus Entotheonella gemina</name>
    <dbReference type="NCBI Taxonomy" id="1429439"/>
    <lineage>
        <taxon>Bacteria</taxon>
        <taxon>Pseudomonadati</taxon>
        <taxon>Nitrospinota/Tectimicrobiota group</taxon>
        <taxon>Candidatus Tectimicrobiota</taxon>
        <taxon>Candidatus Entotheonellia</taxon>
        <taxon>Candidatus Entotheonellales</taxon>
        <taxon>Candidatus Entotheonellaceae</taxon>
        <taxon>Candidatus Entotheonella</taxon>
    </lineage>
</organism>
<keyword evidence="3" id="KW-1185">Reference proteome</keyword>
<keyword evidence="1" id="KW-0802">TPR repeat</keyword>
<evidence type="ECO:0000313" key="2">
    <source>
        <dbReference type="EMBL" id="ETX06999.1"/>
    </source>
</evidence>
<proteinExistence type="predicted"/>
<dbReference type="Pfam" id="PF13176">
    <property type="entry name" value="TPR_7"/>
    <property type="match status" value="1"/>
</dbReference>
<dbReference type="Gene3D" id="1.25.40.10">
    <property type="entry name" value="Tetratricopeptide repeat domain"/>
    <property type="match status" value="1"/>
</dbReference>
<comment type="caution">
    <text evidence="2">The sequence shown here is derived from an EMBL/GenBank/DDBJ whole genome shotgun (WGS) entry which is preliminary data.</text>
</comment>
<dbReference type="Proteomes" id="UP000019140">
    <property type="component" value="Unassembled WGS sequence"/>
</dbReference>
<dbReference type="EMBL" id="AZHX01000553">
    <property type="protein sequence ID" value="ETX06999.1"/>
    <property type="molecule type" value="Genomic_DNA"/>
</dbReference>
<evidence type="ECO:0000256" key="1">
    <source>
        <dbReference type="PROSITE-ProRule" id="PRU00339"/>
    </source>
</evidence>
<protein>
    <submittedName>
        <fullName evidence="2">Uncharacterized protein</fullName>
    </submittedName>
</protein>
<dbReference type="AlphaFoldDB" id="W4M9E7"/>
<feature type="non-terminal residue" evidence="2">
    <location>
        <position position="1"/>
    </location>
</feature>
<dbReference type="InterPro" id="IPR019734">
    <property type="entry name" value="TPR_rpt"/>
</dbReference>
<accession>W4M9E7</accession>
<dbReference type="Pfam" id="PF13174">
    <property type="entry name" value="TPR_6"/>
    <property type="match status" value="1"/>
</dbReference>
<gene>
    <name evidence="2" type="ORF">ETSY2_13775</name>
</gene>
<dbReference type="SUPFAM" id="SSF48452">
    <property type="entry name" value="TPR-like"/>
    <property type="match status" value="1"/>
</dbReference>
<dbReference type="PROSITE" id="PS50005">
    <property type="entry name" value="TPR"/>
    <property type="match status" value="1"/>
</dbReference>